<sequence>MATFRGVAGMKPNYFYRLLWFGCISVCVPLIVAGIVYDQISMRGGIARFQEDNQTSLTLIEQYTEKALSDIVVDSFQLALDPVVTGSFESPGFKDDYVKQIDLLRKLSLLKYKNSFIGSVYYANLDTGFVLSSTEGHMEYELFPYKKDIERLGQNDLDGQWAYLPASKQRGFISFALRLPSLSSAGQGLLVTQVDVSQINKYLSSVLSLTKNQTVMVVDGQRRTLFQTRKPSGADETSGGEMIGEQTLLDIGADRAQLSSFQTWGPGGEEVLISYRKAASGNTYISAIPYKTIAKEVGASRPVTALAVVVLLLLGIAVSALAIKRAYRPIGKWVDELNKETRELGEQLARSKPSLLERMLQQWLGGNYIQSRTLADECMSYGIAVNRLYVVVLVKVENLIQDKRFRPGDKPTVSFAVVNVIGELLANHPSLQGNVIHDHTGQGTVILHFDSNCPEELALAQAKRFAESVLGALQSSLKLCASAGIGRFYRHISDIQLSYKEAKLALQNRLYMDEQSVLCIAELDQAGKAASFSYPKAIELRIISALADGNKVKAREEMERFTDALVSSESYALISQSYQLLLGSIVFSIENKGGGIPDILEYDLYDQLKAMETKSEMCGWFSDVLFPLYERVADVNYSTAGKLAVQKVRQYIETHVEKDVSLAECADLFHIAPSYLSRLFKKETGCSFLEYVTSCKIEKARKMLTDTDRTINEIACAVGYSQRTFNRIFQRLFKMSPSHYRTIHR</sequence>
<dbReference type="PANTHER" id="PTHR43280">
    <property type="entry name" value="ARAC-FAMILY TRANSCRIPTIONAL REGULATOR"/>
    <property type="match status" value="1"/>
</dbReference>
<dbReference type="GO" id="GO:0003700">
    <property type="term" value="F:DNA-binding transcription factor activity"/>
    <property type="evidence" value="ECO:0007669"/>
    <property type="project" value="InterPro"/>
</dbReference>
<dbReference type="Proteomes" id="UP000293142">
    <property type="component" value="Unassembled WGS sequence"/>
</dbReference>
<dbReference type="SUPFAM" id="SSF46689">
    <property type="entry name" value="Homeodomain-like"/>
    <property type="match status" value="2"/>
</dbReference>
<dbReference type="PROSITE" id="PS00041">
    <property type="entry name" value="HTH_ARAC_FAMILY_1"/>
    <property type="match status" value="1"/>
</dbReference>
<protein>
    <submittedName>
        <fullName evidence="6">AraC family transcriptional regulator</fullName>
    </submittedName>
</protein>
<dbReference type="PROSITE" id="PS01124">
    <property type="entry name" value="HTH_ARAC_FAMILY_2"/>
    <property type="match status" value="1"/>
</dbReference>
<comment type="caution">
    <text evidence="6">The sequence shown here is derived from an EMBL/GenBank/DDBJ whole genome shotgun (WGS) entry which is preliminary data.</text>
</comment>
<dbReference type="RefSeq" id="WP_131014971.1">
    <property type="nucleotide sequence ID" value="NZ_SIRE01000013.1"/>
</dbReference>
<evidence type="ECO:0000313" key="6">
    <source>
        <dbReference type="EMBL" id="TBL76497.1"/>
    </source>
</evidence>
<gene>
    <name evidence="6" type="ORF">EYB31_18860</name>
</gene>
<keyword evidence="3" id="KW-0804">Transcription</keyword>
<evidence type="ECO:0000256" key="3">
    <source>
        <dbReference type="ARBA" id="ARBA00023163"/>
    </source>
</evidence>
<evidence type="ECO:0000256" key="1">
    <source>
        <dbReference type="ARBA" id="ARBA00023015"/>
    </source>
</evidence>
<evidence type="ECO:0000313" key="7">
    <source>
        <dbReference type="Proteomes" id="UP000293142"/>
    </source>
</evidence>
<dbReference type="Gene3D" id="1.10.10.60">
    <property type="entry name" value="Homeodomain-like"/>
    <property type="match status" value="2"/>
</dbReference>
<name>A0A4Q9DMI4_9BACL</name>
<dbReference type="Pfam" id="PF17853">
    <property type="entry name" value="GGDEF_2"/>
    <property type="match status" value="1"/>
</dbReference>
<feature type="transmembrane region" description="Helical" evidence="4">
    <location>
        <begin position="14"/>
        <end position="37"/>
    </location>
</feature>
<feature type="transmembrane region" description="Helical" evidence="4">
    <location>
        <begin position="303"/>
        <end position="323"/>
    </location>
</feature>
<keyword evidence="7" id="KW-1185">Reference proteome</keyword>
<keyword evidence="2" id="KW-0238">DNA-binding</keyword>
<dbReference type="AlphaFoldDB" id="A0A4Q9DMI4"/>
<dbReference type="InterPro" id="IPR018060">
    <property type="entry name" value="HTH_AraC"/>
</dbReference>
<evidence type="ECO:0000256" key="2">
    <source>
        <dbReference type="ARBA" id="ARBA00023125"/>
    </source>
</evidence>
<dbReference type="SMART" id="SM00342">
    <property type="entry name" value="HTH_ARAC"/>
    <property type="match status" value="1"/>
</dbReference>
<accession>A0A4Q9DMI4</accession>
<keyword evidence="1" id="KW-0805">Transcription regulation</keyword>
<dbReference type="EMBL" id="SIRE01000013">
    <property type="protein sequence ID" value="TBL76497.1"/>
    <property type="molecule type" value="Genomic_DNA"/>
</dbReference>
<feature type="domain" description="HTH araC/xylS-type" evidence="5">
    <location>
        <begin position="646"/>
        <end position="743"/>
    </location>
</feature>
<proteinExistence type="predicted"/>
<reference evidence="6 7" key="1">
    <citation type="submission" date="2019-02" db="EMBL/GenBank/DDBJ databases">
        <title>Paenibacillus sp. nov., isolated from surface-sterilized tissue of Thalictrum simplex L.</title>
        <authorList>
            <person name="Tuo L."/>
        </authorList>
    </citation>
    <scope>NUCLEOTIDE SEQUENCE [LARGE SCALE GENOMIC DNA]</scope>
    <source>
        <strain evidence="6 7">N2SHLJ1</strain>
    </source>
</reference>
<dbReference type="OrthoDB" id="1975037at2"/>
<evidence type="ECO:0000259" key="5">
    <source>
        <dbReference type="PROSITE" id="PS01124"/>
    </source>
</evidence>
<organism evidence="6 7">
    <name type="scientific">Paenibacillus thalictri</name>
    <dbReference type="NCBI Taxonomy" id="2527873"/>
    <lineage>
        <taxon>Bacteria</taxon>
        <taxon>Bacillati</taxon>
        <taxon>Bacillota</taxon>
        <taxon>Bacilli</taxon>
        <taxon>Bacillales</taxon>
        <taxon>Paenibacillaceae</taxon>
        <taxon>Paenibacillus</taxon>
    </lineage>
</organism>
<dbReference type="Pfam" id="PF12833">
    <property type="entry name" value="HTH_18"/>
    <property type="match status" value="1"/>
</dbReference>
<dbReference type="GO" id="GO:0043565">
    <property type="term" value="F:sequence-specific DNA binding"/>
    <property type="evidence" value="ECO:0007669"/>
    <property type="project" value="InterPro"/>
</dbReference>
<dbReference type="InterPro" id="IPR009057">
    <property type="entry name" value="Homeodomain-like_sf"/>
</dbReference>
<dbReference type="InterPro" id="IPR018062">
    <property type="entry name" value="HTH_AraC-typ_CS"/>
</dbReference>
<dbReference type="InterPro" id="IPR041522">
    <property type="entry name" value="CdaR_GGDEF"/>
</dbReference>
<keyword evidence="4" id="KW-1133">Transmembrane helix</keyword>
<keyword evidence="4" id="KW-0472">Membrane</keyword>
<evidence type="ECO:0000256" key="4">
    <source>
        <dbReference type="SAM" id="Phobius"/>
    </source>
</evidence>
<dbReference type="PANTHER" id="PTHR43280:SF28">
    <property type="entry name" value="HTH-TYPE TRANSCRIPTIONAL ACTIVATOR RHAS"/>
    <property type="match status" value="1"/>
</dbReference>
<keyword evidence="4" id="KW-0812">Transmembrane</keyword>